<organism evidence="1 2">
    <name type="scientific">Rosa chinensis</name>
    <name type="common">China rose</name>
    <dbReference type="NCBI Taxonomy" id="74649"/>
    <lineage>
        <taxon>Eukaryota</taxon>
        <taxon>Viridiplantae</taxon>
        <taxon>Streptophyta</taxon>
        <taxon>Embryophyta</taxon>
        <taxon>Tracheophyta</taxon>
        <taxon>Spermatophyta</taxon>
        <taxon>Magnoliopsida</taxon>
        <taxon>eudicotyledons</taxon>
        <taxon>Gunneridae</taxon>
        <taxon>Pentapetalae</taxon>
        <taxon>rosids</taxon>
        <taxon>fabids</taxon>
        <taxon>Rosales</taxon>
        <taxon>Rosaceae</taxon>
        <taxon>Rosoideae</taxon>
        <taxon>Rosoideae incertae sedis</taxon>
        <taxon>Rosa</taxon>
    </lineage>
</organism>
<comment type="caution">
    <text evidence="1">The sequence shown here is derived from an EMBL/GenBank/DDBJ whole genome shotgun (WGS) entry which is preliminary data.</text>
</comment>
<proteinExistence type="predicted"/>
<dbReference type="Pfam" id="PF14223">
    <property type="entry name" value="Retrotran_gag_2"/>
    <property type="match status" value="1"/>
</dbReference>
<gene>
    <name evidence="1" type="ORF">RchiOBHm_Chr2g0117261</name>
</gene>
<accession>A0A2P6RRG5</accession>
<evidence type="ECO:0000313" key="1">
    <source>
        <dbReference type="EMBL" id="PRQ49022.1"/>
    </source>
</evidence>
<name>A0A2P6RRG5_ROSCH</name>
<evidence type="ECO:0008006" key="3">
    <source>
        <dbReference type="Google" id="ProtNLM"/>
    </source>
</evidence>
<evidence type="ECO:0000313" key="2">
    <source>
        <dbReference type="Proteomes" id="UP000238479"/>
    </source>
</evidence>
<reference evidence="1 2" key="1">
    <citation type="journal article" date="2018" name="Nat. Genet.">
        <title>The Rosa genome provides new insights in the design of modern roses.</title>
        <authorList>
            <person name="Bendahmane M."/>
        </authorList>
    </citation>
    <scope>NUCLEOTIDE SEQUENCE [LARGE SCALE GENOMIC DNA]</scope>
    <source>
        <strain evidence="2">cv. Old Blush</strain>
    </source>
</reference>
<protein>
    <recommendedName>
        <fullName evidence="3">Gag-polypeptide of LTR copia-type</fullName>
    </recommendedName>
</protein>
<dbReference type="EMBL" id="PDCK01000040">
    <property type="protein sequence ID" value="PRQ49022.1"/>
    <property type="molecule type" value="Genomic_DNA"/>
</dbReference>
<dbReference type="PANTHER" id="PTHR37610">
    <property type="entry name" value="CCHC-TYPE DOMAIN-CONTAINING PROTEIN"/>
    <property type="match status" value="1"/>
</dbReference>
<dbReference type="OMA" id="WATNNEK"/>
<keyword evidence="2" id="KW-1185">Reference proteome</keyword>
<dbReference type="Gramene" id="PRQ49022">
    <property type="protein sequence ID" value="PRQ49022"/>
    <property type="gene ID" value="RchiOBHm_Chr2g0117261"/>
</dbReference>
<dbReference type="AlphaFoldDB" id="A0A2P6RRG5"/>
<dbReference type="PANTHER" id="PTHR37610:SF45">
    <property type="entry name" value="RETROTRANSPOSON GAG DOMAIN-CONTAINING PROTEIN"/>
    <property type="match status" value="1"/>
</dbReference>
<dbReference type="Proteomes" id="UP000238479">
    <property type="component" value="Chromosome 2"/>
</dbReference>
<sequence length="130" mass="14781">MEDDAATLALHNMPPIINHYHTTAQNNSTFPMGVALSESNYTIWAPLMKMRIGAREKVGYLTGAKAAPNKNSPEFEVWATNNEKVKSWVTDSMEPSLMNQYIRLLTAKDFWEAVEKTFYDDSNETKIFSN</sequence>